<comment type="similarity">
    <text evidence="1 6">Belongs to the cytidine and deoxycytidylate deaminase family.</text>
</comment>
<evidence type="ECO:0000256" key="5">
    <source>
        <dbReference type="ARBA" id="ARBA00022833"/>
    </source>
</evidence>
<feature type="domain" description="CMP/dCMP-type deaminase" evidence="10">
    <location>
        <begin position="187"/>
        <end position="295"/>
    </location>
</feature>
<dbReference type="GO" id="GO:0042802">
    <property type="term" value="F:identical protein binding"/>
    <property type="evidence" value="ECO:0007669"/>
    <property type="project" value="UniProtKB-ARBA"/>
</dbReference>
<dbReference type="NCBIfam" id="NF006537">
    <property type="entry name" value="PRK09027.1"/>
    <property type="match status" value="1"/>
</dbReference>
<reference evidence="11 12" key="1">
    <citation type="submission" date="2016-04" db="EMBL/GenBank/DDBJ databases">
        <title>ATOL: Assembling a taxonomically balanced genome-scale reconstruction of the evolutionary history of the Enterobacteriaceae.</title>
        <authorList>
            <person name="Plunkett G.III."/>
            <person name="Neeno-Eckwall E.C."/>
            <person name="Glasner J.D."/>
            <person name="Perna N.T."/>
        </authorList>
    </citation>
    <scope>NUCLEOTIDE SEQUENCE [LARGE SCALE GENOMIC DNA]</scope>
    <source>
        <strain evidence="11 12">ATCC 35613</strain>
    </source>
</reference>
<dbReference type="PATRIC" id="fig|1354272.4.peg.1075"/>
<evidence type="ECO:0000256" key="9">
    <source>
        <dbReference type="PIRSR" id="PIRSR006334-3"/>
    </source>
</evidence>
<dbReference type="InterPro" id="IPR006263">
    <property type="entry name" value="Cyt_deam_dimer"/>
</dbReference>
<dbReference type="EMBL" id="LXEW01000016">
    <property type="protein sequence ID" value="OAT53364.1"/>
    <property type="molecule type" value="Genomic_DNA"/>
</dbReference>
<dbReference type="HAMAP" id="MF_01558">
    <property type="entry name" value="Cyt_deam"/>
    <property type="match status" value="1"/>
</dbReference>
<organism evidence="11 12">
    <name type="scientific">Providencia heimbachae ATCC 35613</name>
    <dbReference type="NCBI Taxonomy" id="1354272"/>
    <lineage>
        <taxon>Bacteria</taxon>
        <taxon>Pseudomonadati</taxon>
        <taxon>Pseudomonadota</taxon>
        <taxon>Gammaproteobacteria</taxon>
        <taxon>Enterobacterales</taxon>
        <taxon>Morganellaceae</taxon>
        <taxon>Providencia</taxon>
    </lineage>
</organism>
<evidence type="ECO:0000256" key="2">
    <source>
        <dbReference type="ARBA" id="ARBA00011738"/>
    </source>
</evidence>
<sequence>MHSRFKAAWAELPEKLQAVLKPIIDQPNFPAMLTAEQVKQIKVECGCNDSELAFSLLPFAAAYAITPISHFYVGAIACGESGNLYFGANMEFSHVSMGQVIHAEQCAVTHAWLKGEKKLTSVTVNYTPCGHCRQFMNELRDGGKIMIHLPERQPATLHDYLPDSFGPSDLDITTLLMDAVDHGFTTQSRDRLLSAAIEAANQSHAPYSNSQSGIALQLKDGSLFTGRYAENAAFNPSLPPLQAALIMINLASKDIHAIEQATFVEKQDAIINHWSVTENTLKALGCKQVELAYLD</sequence>
<dbReference type="Gene3D" id="3.40.140.10">
    <property type="entry name" value="Cytidine Deaminase, domain 2"/>
    <property type="match status" value="2"/>
</dbReference>
<dbReference type="CDD" id="cd01283">
    <property type="entry name" value="cytidine_deaminase"/>
    <property type="match status" value="2"/>
</dbReference>
<dbReference type="AlphaFoldDB" id="A0A1B7K045"/>
<dbReference type="PROSITE" id="PS51747">
    <property type="entry name" value="CYT_DCMP_DEAMINASES_2"/>
    <property type="match status" value="2"/>
</dbReference>
<evidence type="ECO:0000313" key="12">
    <source>
        <dbReference type="Proteomes" id="UP000078224"/>
    </source>
</evidence>
<dbReference type="EC" id="3.5.4.5" evidence="6"/>
<dbReference type="InterPro" id="IPR050202">
    <property type="entry name" value="Cyt/Deoxycyt_deaminase"/>
</dbReference>
<accession>A0A1B7K045</accession>
<proteinExistence type="inferred from homology"/>
<dbReference type="GO" id="GO:0004126">
    <property type="term" value="F:cytidine deaminase activity"/>
    <property type="evidence" value="ECO:0007669"/>
    <property type="project" value="UniProtKB-UniRule"/>
</dbReference>
<dbReference type="InterPro" id="IPR016193">
    <property type="entry name" value="Cytidine_deaminase-like"/>
</dbReference>
<evidence type="ECO:0000256" key="3">
    <source>
        <dbReference type="ARBA" id="ARBA00022723"/>
    </source>
</evidence>
<dbReference type="GO" id="GO:0055086">
    <property type="term" value="P:nucleobase-containing small molecule metabolic process"/>
    <property type="evidence" value="ECO:0007669"/>
    <property type="project" value="UniProtKB-ARBA"/>
</dbReference>
<dbReference type="NCBIfam" id="TIGR01355">
    <property type="entry name" value="cyt_deam_dimer"/>
    <property type="match status" value="1"/>
</dbReference>
<feature type="binding site" evidence="6 9">
    <location>
        <position position="129"/>
    </location>
    <ligand>
        <name>Zn(2+)</name>
        <dbReference type="ChEBI" id="CHEBI:29105"/>
        <note>catalytic</note>
    </ligand>
</feature>
<dbReference type="PROSITE" id="PS00903">
    <property type="entry name" value="CYT_DCMP_DEAMINASES_1"/>
    <property type="match status" value="1"/>
</dbReference>
<dbReference type="InterPro" id="IPR013171">
    <property type="entry name" value="Cyd/dCyd_deaminase_Zn-bd"/>
</dbReference>
<dbReference type="GO" id="GO:0008270">
    <property type="term" value="F:zinc ion binding"/>
    <property type="evidence" value="ECO:0007669"/>
    <property type="project" value="UniProtKB-UniRule"/>
</dbReference>
<evidence type="ECO:0000256" key="8">
    <source>
        <dbReference type="PIRSR" id="PIRSR006334-2"/>
    </source>
</evidence>
<comment type="subunit">
    <text evidence="2 6">Homodimer.</text>
</comment>
<dbReference type="Pfam" id="PF00383">
    <property type="entry name" value="dCMP_cyt_deam_1"/>
    <property type="match status" value="1"/>
</dbReference>
<dbReference type="PANTHER" id="PTHR11644">
    <property type="entry name" value="CYTIDINE DEAMINASE"/>
    <property type="match status" value="1"/>
</dbReference>
<dbReference type="Pfam" id="PF08211">
    <property type="entry name" value="dCMP_cyt_deam_2"/>
    <property type="match status" value="1"/>
</dbReference>
<dbReference type="InterPro" id="IPR016192">
    <property type="entry name" value="APOBEC/CMP_deaminase_Zn-bd"/>
</dbReference>
<comment type="function">
    <text evidence="6">This enzyme scavenges exogenous and endogenous cytidine and 2'-deoxycytidine for UMP synthesis.</text>
</comment>
<dbReference type="Proteomes" id="UP000078224">
    <property type="component" value="Unassembled WGS sequence"/>
</dbReference>
<evidence type="ECO:0000256" key="7">
    <source>
        <dbReference type="PIRSR" id="PIRSR006334-1"/>
    </source>
</evidence>
<evidence type="ECO:0000256" key="4">
    <source>
        <dbReference type="ARBA" id="ARBA00022801"/>
    </source>
</evidence>
<keyword evidence="5 6" id="KW-0862">Zinc</keyword>
<feature type="binding site" evidence="6 8">
    <location>
        <begin position="89"/>
        <end position="91"/>
    </location>
    <ligand>
        <name>substrate</name>
    </ligand>
</feature>
<dbReference type="InterPro" id="IPR002125">
    <property type="entry name" value="CMP_dCMP_dom"/>
</dbReference>
<evidence type="ECO:0000256" key="1">
    <source>
        <dbReference type="ARBA" id="ARBA00006576"/>
    </source>
</evidence>
<name>A0A1B7K045_9GAMM</name>
<feature type="binding site" evidence="6 9">
    <location>
        <position position="132"/>
    </location>
    <ligand>
        <name>Zn(2+)</name>
        <dbReference type="ChEBI" id="CHEBI:29105"/>
        <note>catalytic</note>
    </ligand>
</feature>
<comment type="cofactor">
    <cofactor evidence="6 9">
        <name>Zn(2+)</name>
        <dbReference type="ChEBI" id="CHEBI:29105"/>
    </cofactor>
    <text evidence="6 9">Binds 1 zinc ion.</text>
</comment>
<dbReference type="OrthoDB" id="9795347at2"/>
<feature type="active site" description="Proton donor" evidence="6 7">
    <location>
        <position position="104"/>
    </location>
</feature>
<protein>
    <recommendedName>
        <fullName evidence="6">Cytidine deaminase</fullName>
        <ecNumber evidence="6">3.5.4.5</ecNumber>
    </recommendedName>
    <alternativeName>
        <fullName evidence="6">Cytidine aminohydrolase</fullName>
        <shortName evidence="6">CDA</shortName>
    </alternativeName>
</protein>
<keyword evidence="4 6" id="KW-0378">Hydrolase</keyword>
<feature type="domain" description="CMP/dCMP-type deaminase" evidence="10">
    <location>
        <begin position="48"/>
        <end position="168"/>
    </location>
</feature>
<dbReference type="PANTHER" id="PTHR11644:SF2">
    <property type="entry name" value="CYTIDINE DEAMINASE"/>
    <property type="match status" value="1"/>
</dbReference>
<dbReference type="PIRSF" id="PIRSF006334">
    <property type="entry name" value="Cdd_plus_pseudo"/>
    <property type="match status" value="1"/>
</dbReference>
<dbReference type="RefSeq" id="WP_068907903.1">
    <property type="nucleotide sequence ID" value="NZ_LXEW01000016.1"/>
</dbReference>
<dbReference type="FunFam" id="3.40.140.10:FF:000007">
    <property type="entry name" value="Cytidine deaminase"/>
    <property type="match status" value="1"/>
</dbReference>
<dbReference type="GO" id="GO:0072527">
    <property type="term" value="P:pyrimidine-containing compound metabolic process"/>
    <property type="evidence" value="ECO:0007669"/>
    <property type="project" value="UniProtKB-ARBA"/>
</dbReference>
<comment type="catalytic activity">
    <reaction evidence="6">
        <text>cytidine + H2O + H(+) = uridine + NH4(+)</text>
        <dbReference type="Rhea" id="RHEA:16069"/>
        <dbReference type="ChEBI" id="CHEBI:15377"/>
        <dbReference type="ChEBI" id="CHEBI:15378"/>
        <dbReference type="ChEBI" id="CHEBI:16704"/>
        <dbReference type="ChEBI" id="CHEBI:17562"/>
        <dbReference type="ChEBI" id="CHEBI:28938"/>
        <dbReference type="EC" id="3.5.4.5"/>
    </reaction>
</comment>
<comment type="catalytic activity">
    <reaction evidence="6">
        <text>2'-deoxycytidine + H2O + H(+) = 2'-deoxyuridine + NH4(+)</text>
        <dbReference type="Rhea" id="RHEA:13433"/>
        <dbReference type="ChEBI" id="CHEBI:15377"/>
        <dbReference type="ChEBI" id="CHEBI:15378"/>
        <dbReference type="ChEBI" id="CHEBI:15698"/>
        <dbReference type="ChEBI" id="CHEBI:16450"/>
        <dbReference type="ChEBI" id="CHEBI:28938"/>
        <dbReference type="EC" id="3.5.4.5"/>
    </reaction>
</comment>
<evidence type="ECO:0000259" key="10">
    <source>
        <dbReference type="PROSITE" id="PS51747"/>
    </source>
</evidence>
<feature type="binding site" evidence="6 9">
    <location>
        <position position="102"/>
    </location>
    <ligand>
        <name>Zn(2+)</name>
        <dbReference type="ChEBI" id="CHEBI:29105"/>
        <note>catalytic</note>
    </ligand>
</feature>
<evidence type="ECO:0000256" key="6">
    <source>
        <dbReference type="HAMAP-Rule" id="MF_01558"/>
    </source>
</evidence>
<dbReference type="GO" id="GO:0005829">
    <property type="term" value="C:cytosol"/>
    <property type="evidence" value="ECO:0007669"/>
    <property type="project" value="TreeGrafter"/>
</dbReference>
<keyword evidence="12" id="KW-1185">Reference proteome</keyword>
<keyword evidence="3 6" id="KW-0479">Metal-binding</keyword>
<comment type="caution">
    <text evidence="11">The sequence shown here is derived from an EMBL/GenBank/DDBJ whole genome shotgun (WGS) entry which is preliminary data.</text>
</comment>
<dbReference type="InterPro" id="IPR020797">
    <property type="entry name" value="Cytidine_deaminase_bacteria"/>
</dbReference>
<evidence type="ECO:0000313" key="11">
    <source>
        <dbReference type="EMBL" id="OAT53364.1"/>
    </source>
</evidence>
<gene>
    <name evidence="6" type="primary">cdd</name>
    <name evidence="11" type="ORF">M998_1052</name>
</gene>
<dbReference type="SUPFAM" id="SSF53927">
    <property type="entry name" value="Cytidine deaminase-like"/>
    <property type="match status" value="2"/>
</dbReference>